<evidence type="ECO:0000313" key="1">
    <source>
        <dbReference type="EMBL" id="PLX63149.1"/>
    </source>
</evidence>
<dbReference type="Pfam" id="PF07813">
    <property type="entry name" value="LTXXQ"/>
    <property type="match status" value="1"/>
</dbReference>
<reference evidence="1 2" key="1">
    <citation type="submission" date="2017-11" db="EMBL/GenBank/DDBJ databases">
        <title>Genome-resolved metagenomics identifies genetic mobility, metabolic interactions, and unexpected diversity in perchlorate-reducing communities.</title>
        <authorList>
            <person name="Barnum T.P."/>
            <person name="Figueroa I.A."/>
            <person name="Carlstrom C.I."/>
            <person name="Lucas L.N."/>
            <person name="Engelbrektson A.L."/>
            <person name="Coates J.D."/>
        </authorList>
    </citation>
    <scope>NUCLEOTIDE SEQUENCE [LARGE SCALE GENOMIC DNA]</scope>
    <source>
        <strain evidence="1">BM301</strain>
    </source>
</reference>
<name>A0A2N6D0F2_9GAMM</name>
<dbReference type="RefSeq" id="WP_273437756.1">
    <property type="nucleotide sequence ID" value="NZ_CAXXYC010000003.1"/>
</dbReference>
<dbReference type="STRING" id="1111735.GCA_000428045_02707"/>
<protein>
    <recommendedName>
        <fullName evidence="3">Zinc resistance-associated protein</fullName>
    </recommendedName>
</protein>
<dbReference type="Proteomes" id="UP000235015">
    <property type="component" value="Unassembled WGS sequence"/>
</dbReference>
<dbReference type="AlphaFoldDB" id="A0A2N6D0F2"/>
<accession>A0A2N6D0F2</accession>
<dbReference type="EMBL" id="PKUN01000002">
    <property type="protein sequence ID" value="PLX63149.1"/>
    <property type="molecule type" value="Genomic_DNA"/>
</dbReference>
<comment type="caution">
    <text evidence="1">The sequence shown here is derived from an EMBL/GenBank/DDBJ whole genome shotgun (WGS) entry which is preliminary data.</text>
</comment>
<dbReference type="GO" id="GO:0042597">
    <property type="term" value="C:periplasmic space"/>
    <property type="evidence" value="ECO:0007669"/>
    <property type="project" value="InterPro"/>
</dbReference>
<evidence type="ECO:0008006" key="3">
    <source>
        <dbReference type="Google" id="ProtNLM"/>
    </source>
</evidence>
<proteinExistence type="predicted"/>
<gene>
    <name evidence="1" type="ORF">C0630_03060</name>
</gene>
<evidence type="ECO:0000313" key="2">
    <source>
        <dbReference type="Proteomes" id="UP000235015"/>
    </source>
</evidence>
<organism evidence="1 2">
    <name type="scientific">Sedimenticola selenatireducens</name>
    <dbReference type="NCBI Taxonomy" id="191960"/>
    <lineage>
        <taxon>Bacteria</taxon>
        <taxon>Pseudomonadati</taxon>
        <taxon>Pseudomonadota</taxon>
        <taxon>Gammaproteobacteria</taxon>
        <taxon>Chromatiales</taxon>
        <taxon>Sedimenticolaceae</taxon>
        <taxon>Sedimenticola</taxon>
    </lineage>
</organism>
<dbReference type="InterPro" id="IPR012899">
    <property type="entry name" value="LTXXQ"/>
</dbReference>
<sequence>MKRSSKIILTAVTVVGISLASLSYVSANGRYDRCGYGQGPVSMQDGGKGQWGRHGFGHGRSGDPAARMEQGLDMIKYKLRITEEQEPAWQAFEQSMKQKMSSRLEARQAAREAGRSMTVAERVERMRNGAGQMTEMADAIEKLYASLTPEQQKIADELRPMGGMARMR</sequence>